<feature type="compositionally biased region" description="Basic and acidic residues" evidence="1">
    <location>
        <begin position="382"/>
        <end position="392"/>
    </location>
</feature>
<proteinExistence type="predicted"/>
<keyword evidence="3" id="KW-0503">Monooxygenase</keyword>
<name>A0A087DU89_9BIFI</name>
<feature type="transmembrane region" description="Helical" evidence="2">
    <location>
        <begin position="623"/>
        <end position="642"/>
    </location>
</feature>
<dbReference type="NCBIfam" id="NF047321">
    <property type="entry name" value="SCO7613_CTERM"/>
    <property type="match status" value="1"/>
</dbReference>
<accession>A0A087DU89</accession>
<feature type="transmembrane region" description="Helical" evidence="2">
    <location>
        <begin position="544"/>
        <end position="562"/>
    </location>
</feature>
<dbReference type="EMBL" id="JGZP01000006">
    <property type="protein sequence ID" value="KFI99089.1"/>
    <property type="molecule type" value="Genomic_DNA"/>
</dbReference>
<organism evidence="3 4">
    <name type="scientific">Bifidobacterium stellenboschense</name>
    <dbReference type="NCBI Taxonomy" id="762211"/>
    <lineage>
        <taxon>Bacteria</taxon>
        <taxon>Bacillati</taxon>
        <taxon>Actinomycetota</taxon>
        <taxon>Actinomycetes</taxon>
        <taxon>Bifidobacteriales</taxon>
        <taxon>Bifidobacteriaceae</taxon>
        <taxon>Bifidobacterium</taxon>
    </lineage>
</organism>
<feature type="transmembrane region" description="Helical" evidence="2">
    <location>
        <begin position="597"/>
        <end position="616"/>
    </location>
</feature>
<feature type="region of interest" description="Disordered" evidence="1">
    <location>
        <begin position="417"/>
        <end position="455"/>
    </location>
</feature>
<sequence length="686" mass="72458">MLGVILVVIAVFAFAWFAYGLLGDVGRAACVIVVGAVAVVVAVVLTPRLRVTAEGLAWAGLIALAIGAILISTIGGPRVSGELASLAAGALLFAVAGAGLGLRRIPLPGGLPPLRAYSLYAVFAMPVAVMLMAYALPLPDHAQRFTVESTLAGITAVLLAALPSTDARRRAPDFERIAALVVATVALVLASVAFITTVDYGHDLWTTTALLPVVVAAWAGVLAVTYVRTMTRTGRPMPTGLRFVPVSAIIWVLSISTTLILRMLPTSMDLETRRMWAYLPAVLVAAAAAIAACVLPGPREGDALEAEAAGKDATAGKDGGRPVVSPAERVAAALNGSMVLLIMVCGEFGREGIPPLVTSMAAFVGLLAATAFAWMRATAPTRKPERVRRDTAARPTGPYAMTPPLMGPYPEGPYPEGPYAVAPQPVSQQPVPQQAAAPRPALYPDPSPATQYPAAQYPPSPYPPAYANSPYPTTPYPSAPHPMQQPLMTQPAVAQPTTLQPQVVMVTKARGVDFVGVIITSFTVLATVFLFFDTLIAPRPYAPADLICGAVGAVALAAGVRWMMAWPRVRSWTALWPGLTLLMVPSLLVSWTSPLSFPRALILFGIALAVLLWGAVRGLQAPLIYGTVVLVAHLVTVLWPWLAVFSRQFWWVWLLIGGVILIVAAARYEASLKTMRTLATRIGQLR</sequence>
<evidence type="ECO:0000256" key="2">
    <source>
        <dbReference type="SAM" id="Phobius"/>
    </source>
</evidence>
<dbReference type="STRING" id="762211.BSTEL_1367"/>
<feature type="transmembrane region" description="Helical" evidence="2">
    <location>
        <begin position="177"/>
        <end position="198"/>
    </location>
</feature>
<keyword evidence="2" id="KW-0472">Membrane</keyword>
<dbReference type="InterPro" id="IPR058062">
    <property type="entry name" value="SCO7613_C"/>
</dbReference>
<feature type="transmembrane region" description="Helical" evidence="2">
    <location>
        <begin position="574"/>
        <end position="591"/>
    </location>
</feature>
<feature type="transmembrane region" description="Helical" evidence="2">
    <location>
        <begin position="83"/>
        <end position="102"/>
    </location>
</feature>
<feature type="transmembrane region" description="Helical" evidence="2">
    <location>
        <begin position="276"/>
        <end position="295"/>
    </location>
</feature>
<feature type="transmembrane region" description="Helical" evidence="2">
    <location>
        <begin position="239"/>
        <end position="264"/>
    </location>
</feature>
<evidence type="ECO:0000256" key="1">
    <source>
        <dbReference type="SAM" id="MobiDB-lite"/>
    </source>
</evidence>
<reference evidence="3 4" key="1">
    <citation type="submission" date="2014-03" db="EMBL/GenBank/DDBJ databases">
        <title>Genomics of Bifidobacteria.</title>
        <authorList>
            <person name="Ventura M."/>
            <person name="Milani C."/>
            <person name="Lugli G.A."/>
        </authorList>
    </citation>
    <scope>NUCLEOTIDE SEQUENCE [LARGE SCALE GENOMIC DNA]</scope>
    <source>
        <strain evidence="3 4">DSM 23968</strain>
    </source>
</reference>
<feature type="transmembrane region" description="Helical" evidence="2">
    <location>
        <begin position="514"/>
        <end position="532"/>
    </location>
</feature>
<keyword evidence="4" id="KW-1185">Reference proteome</keyword>
<feature type="transmembrane region" description="Helical" evidence="2">
    <location>
        <begin position="25"/>
        <end position="45"/>
    </location>
</feature>
<keyword evidence="2" id="KW-0812">Transmembrane</keyword>
<evidence type="ECO:0000313" key="4">
    <source>
        <dbReference type="Proteomes" id="UP000029004"/>
    </source>
</evidence>
<feature type="transmembrane region" description="Helical" evidence="2">
    <location>
        <begin position="330"/>
        <end position="349"/>
    </location>
</feature>
<dbReference type="AlphaFoldDB" id="A0A087DU89"/>
<feature type="transmembrane region" description="Helical" evidence="2">
    <location>
        <begin position="142"/>
        <end position="165"/>
    </location>
</feature>
<dbReference type="eggNOG" id="COG3170">
    <property type="taxonomic scope" value="Bacteria"/>
</dbReference>
<feature type="transmembrane region" description="Helical" evidence="2">
    <location>
        <begin position="355"/>
        <end position="375"/>
    </location>
</feature>
<feature type="compositionally biased region" description="Low complexity" evidence="1">
    <location>
        <begin position="417"/>
        <end position="440"/>
    </location>
</feature>
<feature type="transmembrane region" description="Helical" evidence="2">
    <location>
        <begin position="57"/>
        <end position="77"/>
    </location>
</feature>
<dbReference type="Proteomes" id="UP000029004">
    <property type="component" value="Unassembled WGS sequence"/>
</dbReference>
<evidence type="ECO:0000313" key="3">
    <source>
        <dbReference type="EMBL" id="KFI99089.1"/>
    </source>
</evidence>
<feature type="transmembrane region" description="Helical" evidence="2">
    <location>
        <begin position="648"/>
        <end position="666"/>
    </location>
</feature>
<feature type="region of interest" description="Disordered" evidence="1">
    <location>
        <begin position="382"/>
        <end position="404"/>
    </location>
</feature>
<protein>
    <submittedName>
        <fullName evidence="3">Beta-carotene 15,15-monooxygenase</fullName>
    </submittedName>
</protein>
<feature type="transmembrane region" description="Helical" evidence="2">
    <location>
        <begin position="114"/>
        <end position="136"/>
    </location>
</feature>
<keyword evidence="2" id="KW-1133">Transmembrane helix</keyword>
<dbReference type="GO" id="GO:0004497">
    <property type="term" value="F:monooxygenase activity"/>
    <property type="evidence" value="ECO:0007669"/>
    <property type="project" value="UniProtKB-KW"/>
</dbReference>
<gene>
    <name evidence="3" type="ORF">BSTEL_1367</name>
</gene>
<comment type="caution">
    <text evidence="3">The sequence shown here is derived from an EMBL/GenBank/DDBJ whole genome shotgun (WGS) entry which is preliminary data.</text>
</comment>
<keyword evidence="3" id="KW-0560">Oxidoreductase</keyword>
<feature type="transmembrane region" description="Helical" evidence="2">
    <location>
        <begin position="204"/>
        <end position="227"/>
    </location>
</feature>